<gene>
    <name evidence="1" type="ORF">Ddye_005678</name>
</gene>
<reference evidence="1" key="1">
    <citation type="journal article" date="2023" name="Plant J.">
        <title>Genome sequences and population genomics provide insights into the demographic history, inbreeding, and mutation load of two 'living fossil' tree species of Dipteronia.</title>
        <authorList>
            <person name="Feng Y."/>
            <person name="Comes H.P."/>
            <person name="Chen J."/>
            <person name="Zhu S."/>
            <person name="Lu R."/>
            <person name="Zhang X."/>
            <person name="Li P."/>
            <person name="Qiu J."/>
            <person name="Olsen K.M."/>
            <person name="Qiu Y."/>
        </authorList>
    </citation>
    <scope>NUCLEOTIDE SEQUENCE</scope>
    <source>
        <strain evidence="1">KIB01</strain>
    </source>
</reference>
<protein>
    <submittedName>
        <fullName evidence="1">Uncharacterized protein</fullName>
    </submittedName>
</protein>
<organism evidence="1 2">
    <name type="scientific">Dipteronia dyeriana</name>
    <dbReference type="NCBI Taxonomy" id="168575"/>
    <lineage>
        <taxon>Eukaryota</taxon>
        <taxon>Viridiplantae</taxon>
        <taxon>Streptophyta</taxon>
        <taxon>Embryophyta</taxon>
        <taxon>Tracheophyta</taxon>
        <taxon>Spermatophyta</taxon>
        <taxon>Magnoliopsida</taxon>
        <taxon>eudicotyledons</taxon>
        <taxon>Gunneridae</taxon>
        <taxon>Pentapetalae</taxon>
        <taxon>rosids</taxon>
        <taxon>malvids</taxon>
        <taxon>Sapindales</taxon>
        <taxon>Sapindaceae</taxon>
        <taxon>Hippocastanoideae</taxon>
        <taxon>Acereae</taxon>
        <taxon>Dipteronia</taxon>
    </lineage>
</organism>
<sequence>MKWFMQYKLYIKQKLATPRQSRQKSMLDWRGGGKKIYRVKLDGGSSGHLFGIMGFYGAVEGNCRMEVVRSISLLSPILSRLS</sequence>
<dbReference type="Proteomes" id="UP001280121">
    <property type="component" value="Unassembled WGS sequence"/>
</dbReference>
<name>A0AAD9XGK6_9ROSI</name>
<proteinExistence type="predicted"/>
<dbReference type="AlphaFoldDB" id="A0AAD9XGK6"/>
<comment type="caution">
    <text evidence="1">The sequence shown here is derived from an EMBL/GenBank/DDBJ whole genome shotgun (WGS) entry which is preliminary data.</text>
</comment>
<dbReference type="EMBL" id="JANJYI010000002">
    <property type="protein sequence ID" value="KAK2659145.1"/>
    <property type="molecule type" value="Genomic_DNA"/>
</dbReference>
<evidence type="ECO:0000313" key="1">
    <source>
        <dbReference type="EMBL" id="KAK2659145.1"/>
    </source>
</evidence>
<evidence type="ECO:0000313" key="2">
    <source>
        <dbReference type="Proteomes" id="UP001280121"/>
    </source>
</evidence>
<keyword evidence="2" id="KW-1185">Reference proteome</keyword>
<accession>A0AAD9XGK6</accession>